<keyword evidence="1" id="KW-0732">Signal</keyword>
<dbReference type="GO" id="GO:0020037">
    <property type="term" value="F:heme binding"/>
    <property type="evidence" value="ECO:0007669"/>
    <property type="project" value="InterPro"/>
</dbReference>
<evidence type="ECO:0000313" key="3">
    <source>
        <dbReference type="EMBL" id="RMA93113.1"/>
    </source>
</evidence>
<dbReference type="OrthoDB" id="11226at2"/>
<dbReference type="InterPro" id="IPR010980">
    <property type="entry name" value="Cyt_c/b562"/>
</dbReference>
<name>A0A3M0B6X5_9AQUI</name>
<dbReference type="GO" id="GO:0022900">
    <property type="term" value="P:electron transport chain"/>
    <property type="evidence" value="ECO:0007669"/>
    <property type="project" value="InterPro"/>
</dbReference>
<feature type="domain" description="Cytochrome c-552/4" evidence="2">
    <location>
        <begin position="204"/>
        <end position="258"/>
    </location>
</feature>
<comment type="caution">
    <text evidence="3">The sequence shown here is derived from an EMBL/GenBank/DDBJ whole genome shotgun (WGS) entry which is preliminary data.</text>
</comment>
<feature type="signal peptide" evidence="1">
    <location>
        <begin position="1"/>
        <end position="17"/>
    </location>
</feature>
<dbReference type="Gene3D" id="1.10.468.10">
    <property type="entry name" value="Photosynthetic Reaction Center, subunit C, domain 2"/>
    <property type="match status" value="1"/>
</dbReference>
<proteinExistence type="predicted"/>
<dbReference type="EMBL" id="REFO01000014">
    <property type="protein sequence ID" value="RMA93113.1"/>
    <property type="molecule type" value="Genomic_DNA"/>
</dbReference>
<dbReference type="AlphaFoldDB" id="A0A3M0B6X5"/>
<gene>
    <name evidence="3" type="ORF">CLV39_1444</name>
</gene>
<accession>A0A3M0B6X5</accession>
<feature type="chain" id="PRO_5018073839" evidence="1">
    <location>
        <begin position="18"/>
        <end position="272"/>
    </location>
</feature>
<dbReference type="InterPro" id="IPR023119">
    <property type="entry name" value="Multihaem_cyt_PRC_cyt_su-like"/>
</dbReference>
<organism evidence="3 4">
    <name type="scientific">Hydrogenothermus marinus</name>
    <dbReference type="NCBI Taxonomy" id="133270"/>
    <lineage>
        <taxon>Bacteria</taxon>
        <taxon>Pseudomonadati</taxon>
        <taxon>Aquificota</taxon>
        <taxon>Aquificia</taxon>
        <taxon>Aquificales</taxon>
        <taxon>Hydrogenothermaceae</taxon>
        <taxon>Hydrogenothermus</taxon>
    </lineage>
</organism>
<evidence type="ECO:0000313" key="4">
    <source>
        <dbReference type="Proteomes" id="UP000280842"/>
    </source>
</evidence>
<dbReference type="Pfam" id="PF13435">
    <property type="entry name" value="Cytochrome_C554"/>
    <property type="match status" value="1"/>
</dbReference>
<evidence type="ECO:0000256" key="1">
    <source>
        <dbReference type="SAM" id="SignalP"/>
    </source>
</evidence>
<dbReference type="GO" id="GO:0009055">
    <property type="term" value="F:electron transfer activity"/>
    <property type="evidence" value="ECO:0007669"/>
    <property type="project" value="InterPro"/>
</dbReference>
<dbReference type="SUPFAM" id="SSF47175">
    <property type="entry name" value="Cytochromes"/>
    <property type="match status" value="1"/>
</dbReference>
<keyword evidence="4" id="KW-1185">Reference proteome</keyword>
<dbReference type="RefSeq" id="WP_121923552.1">
    <property type="nucleotide sequence ID" value="NZ_REFO01000014.1"/>
</dbReference>
<dbReference type="InterPro" id="IPR023155">
    <property type="entry name" value="Cyt_c-552/4"/>
</dbReference>
<dbReference type="GO" id="GO:0005506">
    <property type="term" value="F:iron ion binding"/>
    <property type="evidence" value="ECO:0007669"/>
    <property type="project" value="InterPro"/>
</dbReference>
<sequence>MKRILVGIMALSLTAFAGNTVKLKKPPKELDKYYPPNAKAPLFLYNMYQASTSFTGMLTNVQQKDWKNAEKWAGRLKESYFKIEKMVPSWKKYLRKNEMEKLVEAVKNKNIANIRKYANLVGQSCSNCHKKNMLPVKVKYHYPSVDLISIEDPVSGMDYSVEDYMKKLSTSYKLTKVFFDDDKTKRALKSAVDFTKRFKALTQSCSECHTNKIVENVYFGKKTNKALRNLVQSVRQKNKKNFMQAMNSIGGVCYKCHNVHETPLMLKSKLEK</sequence>
<protein>
    <submittedName>
        <fullName evidence="3">Cytochrome c554/c'-like protein</fullName>
    </submittedName>
</protein>
<dbReference type="Proteomes" id="UP000280842">
    <property type="component" value="Unassembled WGS sequence"/>
</dbReference>
<dbReference type="InterPro" id="IPR036280">
    <property type="entry name" value="Multihaem_cyt_sf"/>
</dbReference>
<dbReference type="SUPFAM" id="SSF48695">
    <property type="entry name" value="Multiheme cytochromes"/>
    <property type="match status" value="1"/>
</dbReference>
<evidence type="ECO:0000259" key="2">
    <source>
        <dbReference type="Pfam" id="PF13435"/>
    </source>
</evidence>
<reference evidence="3 4" key="1">
    <citation type="submission" date="2018-10" db="EMBL/GenBank/DDBJ databases">
        <title>Genomic Encyclopedia of Archaeal and Bacterial Type Strains, Phase II (KMG-II): from individual species to whole genera.</title>
        <authorList>
            <person name="Goeker M."/>
        </authorList>
    </citation>
    <scope>NUCLEOTIDE SEQUENCE [LARGE SCALE GENOMIC DNA]</scope>
    <source>
        <strain evidence="3 4">VM1</strain>
    </source>
</reference>